<feature type="chain" id="PRO_5019208695" description="PKD domain-containing protein" evidence="2">
    <location>
        <begin position="28"/>
        <end position="278"/>
    </location>
</feature>
<evidence type="ECO:0000256" key="2">
    <source>
        <dbReference type="SAM" id="SignalP"/>
    </source>
</evidence>
<gene>
    <name evidence="3" type="ORF">CVS54_01525</name>
</gene>
<feature type="region of interest" description="Disordered" evidence="1">
    <location>
        <begin position="50"/>
        <end position="80"/>
    </location>
</feature>
<sequence length="278" mass="28868">MRRTVARFHAALGAIALTCALSLSSNADHEDPPLGSAAISVGTTEIVISGTQTQPSSGTPHSGSPRGDAPPSPSGPGLPVHEFDFDSCLDDWNSSRGCFRAVSDEEPPTDPAQDATAAPTITIDDLAQFAPDPVANVGEPDNLGVAGMPTNFVAAAAVHTRSGSLFGTVLTVRFTPVGYEFVHGDGTSATSSTGGQTWSVLGQAPFTPTTTSHTYDERGTYRAHVTVRYTAEVDLGGGWFPVTGQLTIPGPAREIRIFEAHTALVAHTCEQRPTAPGC</sequence>
<evidence type="ECO:0000313" key="3">
    <source>
        <dbReference type="EMBL" id="AZS40201.1"/>
    </source>
</evidence>
<dbReference type="EMBL" id="CP031422">
    <property type="protein sequence ID" value="AZS40201.1"/>
    <property type="molecule type" value="Genomic_DNA"/>
</dbReference>
<keyword evidence="2" id="KW-0732">Signal</keyword>
<evidence type="ECO:0000313" key="4">
    <source>
        <dbReference type="Proteomes" id="UP000274841"/>
    </source>
</evidence>
<evidence type="ECO:0008006" key="5">
    <source>
        <dbReference type="Google" id="ProtNLM"/>
    </source>
</evidence>
<dbReference type="KEGG" id="moy:CVS54_01525"/>
<dbReference type="Proteomes" id="UP000274841">
    <property type="component" value="Chromosome"/>
</dbReference>
<name>A0A3S9WJH3_9MICO</name>
<proteinExistence type="predicted"/>
<organism evidence="3 4">
    <name type="scientific">Microbacterium oxydans</name>
    <dbReference type="NCBI Taxonomy" id="82380"/>
    <lineage>
        <taxon>Bacteria</taxon>
        <taxon>Bacillati</taxon>
        <taxon>Actinomycetota</taxon>
        <taxon>Actinomycetes</taxon>
        <taxon>Micrococcales</taxon>
        <taxon>Microbacteriaceae</taxon>
        <taxon>Microbacterium</taxon>
    </lineage>
</organism>
<dbReference type="GO" id="GO:0005975">
    <property type="term" value="P:carbohydrate metabolic process"/>
    <property type="evidence" value="ECO:0007669"/>
    <property type="project" value="UniProtKB-ARBA"/>
</dbReference>
<accession>A0A3S9WJH3</accession>
<dbReference type="Gene3D" id="2.60.40.10">
    <property type="entry name" value="Immunoglobulins"/>
    <property type="match status" value="1"/>
</dbReference>
<protein>
    <recommendedName>
        <fullName evidence="5">PKD domain-containing protein</fullName>
    </recommendedName>
</protein>
<evidence type="ECO:0000256" key="1">
    <source>
        <dbReference type="SAM" id="MobiDB-lite"/>
    </source>
</evidence>
<dbReference type="InterPro" id="IPR013783">
    <property type="entry name" value="Ig-like_fold"/>
</dbReference>
<dbReference type="AlphaFoldDB" id="A0A3S9WJH3"/>
<feature type="compositionally biased region" description="Polar residues" evidence="1">
    <location>
        <begin position="50"/>
        <end position="62"/>
    </location>
</feature>
<reference evidence="3 4" key="1">
    <citation type="submission" date="2018-08" db="EMBL/GenBank/DDBJ databases">
        <title>Microbacterium oxydans strain HG3.</title>
        <authorList>
            <person name="ORTET P."/>
        </authorList>
    </citation>
    <scope>NUCLEOTIDE SEQUENCE [LARGE SCALE GENOMIC DNA]</scope>
    <source>
        <strain evidence="3 4">HG3</strain>
    </source>
</reference>
<feature type="signal peptide" evidence="2">
    <location>
        <begin position="1"/>
        <end position="27"/>
    </location>
</feature>